<keyword evidence="3" id="KW-1185">Reference proteome</keyword>
<protein>
    <recommendedName>
        <fullName evidence="4">Retrotransposon gag domain-containing protein</fullName>
    </recommendedName>
</protein>
<evidence type="ECO:0000313" key="3">
    <source>
        <dbReference type="Proteomes" id="UP000075243"/>
    </source>
</evidence>
<accession>A0A151SDP4</accession>
<name>A0A151SDP4_CAJCA</name>
<dbReference type="Gramene" id="C.cajan_24243.t">
    <property type="protein sequence ID" value="C.cajan_24243.t.cds1"/>
    <property type="gene ID" value="C.cajan_24243"/>
</dbReference>
<gene>
    <name evidence="2" type="ORF">KK1_025103</name>
</gene>
<evidence type="ECO:0008006" key="4">
    <source>
        <dbReference type="Google" id="ProtNLM"/>
    </source>
</evidence>
<evidence type="ECO:0000313" key="2">
    <source>
        <dbReference type="EMBL" id="KYP52903.1"/>
    </source>
</evidence>
<feature type="compositionally biased region" description="Basic and acidic residues" evidence="1">
    <location>
        <begin position="38"/>
        <end position="64"/>
    </location>
</feature>
<feature type="region of interest" description="Disordered" evidence="1">
    <location>
        <begin position="27"/>
        <end position="73"/>
    </location>
</feature>
<proteinExistence type="predicted"/>
<organism evidence="2 3">
    <name type="scientific">Cajanus cajan</name>
    <name type="common">Pigeon pea</name>
    <name type="synonym">Cajanus indicus</name>
    <dbReference type="NCBI Taxonomy" id="3821"/>
    <lineage>
        <taxon>Eukaryota</taxon>
        <taxon>Viridiplantae</taxon>
        <taxon>Streptophyta</taxon>
        <taxon>Embryophyta</taxon>
        <taxon>Tracheophyta</taxon>
        <taxon>Spermatophyta</taxon>
        <taxon>Magnoliopsida</taxon>
        <taxon>eudicotyledons</taxon>
        <taxon>Gunneridae</taxon>
        <taxon>Pentapetalae</taxon>
        <taxon>rosids</taxon>
        <taxon>fabids</taxon>
        <taxon>Fabales</taxon>
        <taxon>Fabaceae</taxon>
        <taxon>Papilionoideae</taxon>
        <taxon>50 kb inversion clade</taxon>
        <taxon>NPAAA clade</taxon>
        <taxon>indigoferoid/millettioid clade</taxon>
        <taxon>Phaseoleae</taxon>
        <taxon>Cajanus</taxon>
    </lineage>
</organism>
<dbReference type="Proteomes" id="UP000075243">
    <property type="component" value="Unassembled WGS sequence"/>
</dbReference>
<dbReference type="EMBL" id="KQ483418">
    <property type="protein sequence ID" value="KYP52903.1"/>
    <property type="molecule type" value="Genomic_DNA"/>
</dbReference>
<evidence type="ECO:0000256" key="1">
    <source>
        <dbReference type="SAM" id="MobiDB-lite"/>
    </source>
</evidence>
<sequence>MDLALLIESRNSILKKEVGESSMTIHKGGWSRNIYGNQRDEEKKRNDETTETKREESRKGEGKLNWKNMTDAEYQERRRKGICFKCEEKYSPGHVCKIKQIRIMVVTSGRSIVNKTKN</sequence>
<dbReference type="AlphaFoldDB" id="A0A151SDP4"/>
<reference evidence="2" key="1">
    <citation type="journal article" date="2012" name="Nat. Biotechnol.">
        <title>Draft genome sequence of pigeonpea (Cajanus cajan), an orphan legume crop of resource-poor farmers.</title>
        <authorList>
            <person name="Varshney R.K."/>
            <person name="Chen W."/>
            <person name="Li Y."/>
            <person name="Bharti A.K."/>
            <person name="Saxena R.K."/>
            <person name="Schlueter J.A."/>
            <person name="Donoghue M.T."/>
            <person name="Azam S."/>
            <person name="Fan G."/>
            <person name="Whaley A.M."/>
            <person name="Farmer A.D."/>
            <person name="Sheridan J."/>
            <person name="Iwata A."/>
            <person name="Tuteja R."/>
            <person name="Penmetsa R.V."/>
            <person name="Wu W."/>
            <person name="Upadhyaya H.D."/>
            <person name="Yang S.P."/>
            <person name="Shah T."/>
            <person name="Saxena K.B."/>
            <person name="Michael T."/>
            <person name="McCombie W.R."/>
            <person name="Yang B."/>
            <person name="Zhang G."/>
            <person name="Yang H."/>
            <person name="Wang J."/>
            <person name="Spillane C."/>
            <person name="Cook D.R."/>
            <person name="May G.D."/>
            <person name="Xu X."/>
            <person name="Jackson S.A."/>
        </authorList>
    </citation>
    <scope>NUCLEOTIDE SEQUENCE [LARGE SCALE GENOMIC DNA]</scope>
</reference>